<feature type="region of interest" description="Disordered" evidence="4">
    <location>
        <begin position="594"/>
        <end position="620"/>
    </location>
</feature>
<dbReference type="Gene3D" id="2.60.40.1180">
    <property type="entry name" value="Golgi alpha-mannosidase II"/>
    <property type="match status" value="1"/>
</dbReference>
<gene>
    <name evidence="7" type="ORF">INT45_010607</name>
</gene>
<dbReference type="Pfam" id="PF00150">
    <property type="entry name" value="Cellulase"/>
    <property type="match status" value="1"/>
</dbReference>
<protein>
    <submittedName>
        <fullName evidence="7">Uncharacterized protein</fullName>
    </submittedName>
</protein>
<keyword evidence="8" id="KW-1185">Reference proteome</keyword>
<name>A0A8H7RYC0_9FUNG</name>
<feature type="domain" description="Glycoside hydrolase family 5 C-terminal" evidence="6">
    <location>
        <begin position="633"/>
        <end position="723"/>
    </location>
</feature>
<dbReference type="Gene3D" id="3.20.20.80">
    <property type="entry name" value="Glycosidases"/>
    <property type="match status" value="1"/>
</dbReference>
<evidence type="ECO:0000256" key="3">
    <source>
        <dbReference type="ARBA" id="ARBA00023295"/>
    </source>
</evidence>
<evidence type="ECO:0000256" key="4">
    <source>
        <dbReference type="SAM" id="MobiDB-lite"/>
    </source>
</evidence>
<proteinExistence type="inferred from homology"/>
<comment type="caution">
    <text evidence="7">The sequence shown here is derived from an EMBL/GenBank/DDBJ whole genome shotgun (WGS) entry which is preliminary data.</text>
</comment>
<dbReference type="AlphaFoldDB" id="A0A8H7RYC0"/>
<organism evidence="7 8">
    <name type="scientific">Circinella minor</name>
    <dbReference type="NCBI Taxonomy" id="1195481"/>
    <lineage>
        <taxon>Eukaryota</taxon>
        <taxon>Fungi</taxon>
        <taxon>Fungi incertae sedis</taxon>
        <taxon>Mucoromycota</taxon>
        <taxon>Mucoromycotina</taxon>
        <taxon>Mucoromycetes</taxon>
        <taxon>Mucorales</taxon>
        <taxon>Lichtheimiaceae</taxon>
        <taxon>Circinella</taxon>
    </lineage>
</organism>
<dbReference type="GO" id="GO:0050295">
    <property type="term" value="F:steryl-beta-glucosidase activity"/>
    <property type="evidence" value="ECO:0007669"/>
    <property type="project" value="TreeGrafter"/>
</dbReference>
<feature type="region of interest" description="Disordered" evidence="4">
    <location>
        <begin position="1"/>
        <end position="43"/>
    </location>
</feature>
<dbReference type="InterPro" id="IPR017853">
    <property type="entry name" value="GH"/>
</dbReference>
<dbReference type="PANTHER" id="PTHR31308">
    <property type="match status" value="1"/>
</dbReference>
<evidence type="ECO:0000313" key="7">
    <source>
        <dbReference type="EMBL" id="KAG2219416.1"/>
    </source>
</evidence>
<dbReference type="InterPro" id="IPR052066">
    <property type="entry name" value="Glycosphingolipid_Hydrolases"/>
</dbReference>
<dbReference type="GO" id="GO:1904462">
    <property type="term" value="P:ergosteryl 3-beta-D-glucoside catabolic process"/>
    <property type="evidence" value="ECO:0007669"/>
    <property type="project" value="TreeGrafter"/>
</dbReference>
<dbReference type="Pfam" id="PF18564">
    <property type="entry name" value="Glyco_hydro_5_C"/>
    <property type="match status" value="1"/>
</dbReference>
<dbReference type="PANTHER" id="PTHR31308:SF5">
    <property type="entry name" value="ERGOSTERYL-BETA-GLUCOSIDASE"/>
    <property type="match status" value="1"/>
</dbReference>
<dbReference type="SUPFAM" id="SSF51445">
    <property type="entry name" value="(Trans)glycosidases"/>
    <property type="match status" value="1"/>
</dbReference>
<evidence type="ECO:0000313" key="8">
    <source>
        <dbReference type="Proteomes" id="UP000646827"/>
    </source>
</evidence>
<reference evidence="7 8" key="1">
    <citation type="submission" date="2020-12" db="EMBL/GenBank/DDBJ databases">
        <title>Metabolic potential, ecology and presence of endohyphal bacteria is reflected in genomic diversity of Mucoromycotina.</title>
        <authorList>
            <person name="Muszewska A."/>
            <person name="Okrasinska A."/>
            <person name="Steczkiewicz K."/>
            <person name="Drgas O."/>
            <person name="Orlowska M."/>
            <person name="Perlinska-Lenart U."/>
            <person name="Aleksandrzak-Piekarczyk T."/>
            <person name="Szatraj K."/>
            <person name="Zielenkiewicz U."/>
            <person name="Pilsyk S."/>
            <person name="Malc E."/>
            <person name="Mieczkowski P."/>
            <person name="Kruszewska J.S."/>
            <person name="Biernat P."/>
            <person name="Pawlowska J."/>
        </authorList>
    </citation>
    <scope>NUCLEOTIDE SEQUENCE [LARGE SCALE GENOMIC DNA]</scope>
    <source>
        <strain evidence="7 8">CBS 142.35</strain>
    </source>
</reference>
<sequence>MVTAHLEEPLETTSPLDTPTKRTITYPTEPVTPTTTTGGAHEWTNSSITHDAEWFTDEHGRKLLLRGVNLCGSSKLPTSPYEGSTHLYDEKLFWDHRNVSFVGRPFPLSDAPNHFARLRAWGLTLVRLLIPWESIEHKGPGEYDEEYIDYLRELIKMMPAYGIKCFIDPHQDTWSRFSGGSGAPGWTFEVAGMDMKAFKETGAAYVHNTNAVPGDPLPMVWPTNYTKLASCTMFTLFFAGDTFAPKHTYKGQSIQQFLSNHFIGAFQYLASRLDDLEAVIGFEALNEPHHGYIGLDTLKAFDPIVNLIFGDAPTPLQCFALGDGIPQKVDVYVKSWPIPTRKSHTRWINQNKQKAWSEGCIWRQHGVWDINQKGKPILKNSSYFSANPETGKKVEFYRDFYVPFVNRYAKAIQKVKHEWFCFVEPMANEPSPVYSDKDHHHNVIFAPHWYDLNCVFYKKFDARVTHDVQSLQNGGNVISATYFGRNGAKKNYRGQIKNIKKSGLENMGKKPCVFGEVGIPMDLNQRKAFSTGDYTNHIHFMDAVIHALETNLVNFTLWNYDVCNDDEHGDHWNGENFSIFSAKQLGQAPITTETVNTTEDLASLDSDESPTKTATEDPSRLLDGGRVLKAAIRPYASKIAGTPEKAEFNIDTLEYIFVFKPLTKIPNQTDSFSNNKTTTTTELYIPHYHYGSNKSGLKVHVSEGNWEYNPDAQTLYHKYDLNNSDNSDTKSISIRINSSNTPVKTNGTKINSSSNISCTIM</sequence>
<keyword evidence="3" id="KW-0326">Glycosidase</keyword>
<evidence type="ECO:0000256" key="1">
    <source>
        <dbReference type="ARBA" id="ARBA00005641"/>
    </source>
</evidence>
<comment type="similarity">
    <text evidence="1">Belongs to the glycosyl hydrolase 5 (cellulase A) family.</text>
</comment>
<dbReference type="GO" id="GO:0000272">
    <property type="term" value="P:polysaccharide catabolic process"/>
    <property type="evidence" value="ECO:0007669"/>
    <property type="project" value="InterPro"/>
</dbReference>
<evidence type="ECO:0000259" key="6">
    <source>
        <dbReference type="Pfam" id="PF18564"/>
    </source>
</evidence>
<feature type="compositionally biased region" description="Low complexity" evidence="4">
    <location>
        <begin position="23"/>
        <end position="37"/>
    </location>
</feature>
<accession>A0A8H7RYC0</accession>
<keyword evidence="2" id="KW-0378">Hydrolase</keyword>
<dbReference type="OrthoDB" id="9971853at2759"/>
<dbReference type="EMBL" id="JAEPRB010000180">
    <property type="protein sequence ID" value="KAG2219416.1"/>
    <property type="molecule type" value="Genomic_DNA"/>
</dbReference>
<dbReference type="Proteomes" id="UP000646827">
    <property type="component" value="Unassembled WGS sequence"/>
</dbReference>
<dbReference type="InterPro" id="IPR001547">
    <property type="entry name" value="Glyco_hydro_5"/>
</dbReference>
<dbReference type="InterPro" id="IPR041036">
    <property type="entry name" value="GH5_C"/>
</dbReference>
<evidence type="ECO:0000259" key="5">
    <source>
        <dbReference type="Pfam" id="PF00150"/>
    </source>
</evidence>
<dbReference type="InterPro" id="IPR013780">
    <property type="entry name" value="Glyco_hydro_b"/>
</dbReference>
<evidence type="ECO:0000256" key="2">
    <source>
        <dbReference type="ARBA" id="ARBA00022801"/>
    </source>
</evidence>
<feature type="domain" description="Glycoside hydrolase family 5" evidence="5">
    <location>
        <begin position="114"/>
        <end position="290"/>
    </location>
</feature>